<evidence type="ECO:0008006" key="7">
    <source>
        <dbReference type="Google" id="ProtNLM"/>
    </source>
</evidence>
<dbReference type="EMBL" id="JAWDGP010000767">
    <property type="protein sequence ID" value="KAK3797395.1"/>
    <property type="molecule type" value="Genomic_DNA"/>
</dbReference>
<sequence>MASILGLEVHEAASTGDYDSLEEFLNTGKYDLNLGDEDWGNKTALHWACQRGYVECIRLLLEHGAKPVRTLTGWTPAHFAAETGKLSALRALHSAGVRLDKKDNYGCTPKRLAEIYNHTECLKFLIQVEHEREELRCRAGSAYTSDNEEDDDDVFSLPASILVEETTEASSTPPASSRRRGQGSSRAQ</sequence>
<evidence type="ECO:0000313" key="6">
    <source>
        <dbReference type="Proteomes" id="UP001283361"/>
    </source>
</evidence>
<dbReference type="SUPFAM" id="SSF48403">
    <property type="entry name" value="Ankyrin repeat"/>
    <property type="match status" value="1"/>
</dbReference>
<dbReference type="InterPro" id="IPR036770">
    <property type="entry name" value="Ankyrin_rpt-contain_sf"/>
</dbReference>
<organism evidence="5 6">
    <name type="scientific">Elysia crispata</name>
    <name type="common">lettuce slug</name>
    <dbReference type="NCBI Taxonomy" id="231223"/>
    <lineage>
        <taxon>Eukaryota</taxon>
        <taxon>Metazoa</taxon>
        <taxon>Spiralia</taxon>
        <taxon>Lophotrochozoa</taxon>
        <taxon>Mollusca</taxon>
        <taxon>Gastropoda</taxon>
        <taxon>Heterobranchia</taxon>
        <taxon>Euthyneura</taxon>
        <taxon>Panpulmonata</taxon>
        <taxon>Sacoglossa</taxon>
        <taxon>Placobranchoidea</taxon>
        <taxon>Plakobranchidae</taxon>
        <taxon>Elysia</taxon>
    </lineage>
</organism>
<dbReference type="AlphaFoldDB" id="A0AAE1B1A2"/>
<name>A0AAE1B1A2_9GAST</name>
<dbReference type="Gene3D" id="1.25.40.20">
    <property type="entry name" value="Ankyrin repeat-containing domain"/>
    <property type="match status" value="2"/>
</dbReference>
<dbReference type="PROSITE" id="PS50088">
    <property type="entry name" value="ANK_REPEAT"/>
    <property type="match status" value="2"/>
</dbReference>
<dbReference type="Pfam" id="PF12796">
    <property type="entry name" value="Ank_2"/>
    <property type="match status" value="1"/>
</dbReference>
<dbReference type="InterPro" id="IPR002110">
    <property type="entry name" value="Ankyrin_rpt"/>
</dbReference>
<feature type="compositionally biased region" description="Low complexity" evidence="4">
    <location>
        <begin position="168"/>
        <end position="188"/>
    </location>
</feature>
<gene>
    <name evidence="5" type="ORF">RRG08_055593</name>
</gene>
<keyword evidence="1" id="KW-0677">Repeat</keyword>
<dbReference type="InterPro" id="IPR050776">
    <property type="entry name" value="Ank_Repeat/CDKN_Inhibitor"/>
</dbReference>
<feature type="repeat" description="ANK" evidence="3">
    <location>
        <begin position="40"/>
        <end position="65"/>
    </location>
</feature>
<keyword evidence="2 3" id="KW-0040">ANK repeat</keyword>
<dbReference type="PROSITE" id="PS50297">
    <property type="entry name" value="ANK_REP_REGION"/>
    <property type="match status" value="2"/>
</dbReference>
<dbReference type="PANTHER" id="PTHR24201">
    <property type="entry name" value="ANK_REP_REGION DOMAIN-CONTAINING PROTEIN"/>
    <property type="match status" value="1"/>
</dbReference>
<dbReference type="Proteomes" id="UP001283361">
    <property type="component" value="Unassembled WGS sequence"/>
</dbReference>
<dbReference type="SMART" id="SM00248">
    <property type="entry name" value="ANK"/>
    <property type="match status" value="4"/>
</dbReference>
<protein>
    <recommendedName>
        <fullName evidence="7">Ankyrin repeat domain-containing protein 66</fullName>
    </recommendedName>
</protein>
<evidence type="ECO:0000256" key="2">
    <source>
        <dbReference type="ARBA" id="ARBA00023043"/>
    </source>
</evidence>
<feature type="repeat" description="ANK" evidence="3">
    <location>
        <begin position="72"/>
        <end position="104"/>
    </location>
</feature>
<evidence type="ECO:0000256" key="4">
    <source>
        <dbReference type="SAM" id="MobiDB-lite"/>
    </source>
</evidence>
<keyword evidence="6" id="KW-1185">Reference proteome</keyword>
<comment type="caution">
    <text evidence="5">The sequence shown here is derived from an EMBL/GenBank/DDBJ whole genome shotgun (WGS) entry which is preliminary data.</text>
</comment>
<feature type="region of interest" description="Disordered" evidence="4">
    <location>
        <begin position="162"/>
        <end position="188"/>
    </location>
</feature>
<evidence type="ECO:0000256" key="3">
    <source>
        <dbReference type="PROSITE-ProRule" id="PRU00023"/>
    </source>
</evidence>
<accession>A0AAE1B1A2</accession>
<evidence type="ECO:0000313" key="5">
    <source>
        <dbReference type="EMBL" id="KAK3797395.1"/>
    </source>
</evidence>
<reference evidence="5" key="1">
    <citation type="journal article" date="2023" name="G3 (Bethesda)">
        <title>A reference genome for the long-term kleptoplast-retaining sea slug Elysia crispata morphotype clarki.</title>
        <authorList>
            <person name="Eastman K.E."/>
            <person name="Pendleton A.L."/>
            <person name="Shaikh M.A."/>
            <person name="Suttiyut T."/>
            <person name="Ogas R."/>
            <person name="Tomko P."/>
            <person name="Gavelis G."/>
            <person name="Widhalm J.R."/>
            <person name="Wisecaver J.H."/>
        </authorList>
    </citation>
    <scope>NUCLEOTIDE SEQUENCE</scope>
    <source>
        <strain evidence="5">ECLA1</strain>
    </source>
</reference>
<proteinExistence type="predicted"/>
<dbReference type="PANTHER" id="PTHR24201:SF15">
    <property type="entry name" value="ANKYRIN REPEAT DOMAIN-CONTAINING PROTEIN 66"/>
    <property type="match status" value="1"/>
</dbReference>
<evidence type="ECO:0000256" key="1">
    <source>
        <dbReference type="ARBA" id="ARBA00022737"/>
    </source>
</evidence>